<feature type="transmembrane region" description="Helical" evidence="1">
    <location>
        <begin position="12"/>
        <end position="32"/>
    </location>
</feature>
<evidence type="ECO:0000313" key="3">
    <source>
        <dbReference type="Proteomes" id="UP000002664"/>
    </source>
</evidence>
<keyword evidence="1" id="KW-1133">Transmembrane helix</keyword>
<accession>F0NCI4</accession>
<evidence type="ECO:0000256" key="1">
    <source>
        <dbReference type="SAM" id="Phobius"/>
    </source>
</evidence>
<dbReference type="STRING" id="930945.SiRe_2074"/>
<keyword evidence="3" id="KW-1185">Reference proteome</keyword>
<name>F0NCI4_SACI5</name>
<organism evidence="2 3">
    <name type="scientific">Saccharolobus islandicus (strain REY15A)</name>
    <name type="common">Sulfolobus islandicus</name>
    <dbReference type="NCBI Taxonomy" id="930945"/>
    <lineage>
        <taxon>Archaea</taxon>
        <taxon>Thermoproteota</taxon>
        <taxon>Thermoprotei</taxon>
        <taxon>Sulfolobales</taxon>
        <taxon>Sulfolobaceae</taxon>
        <taxon>Saccharolobus</taxon>
    </lineage>
</organism>
<protein>
    <submittedName>
        <fullName evidence="2">Uncharacterized protein</fullName>
    </submittedName>
</protein>
<dbReference type="KEGG" id="sir:SiRe_2074"/>
<proteinExistence type="predicted"/>
<dbReference type="HOGENOM" id="CLU_3302919_0_0_2"/>
<dbReference type="Proteomes" id="UP000002664">
    <property type="component" value="Chromosome"/>
</dbReference>
<evidence type="ECO:0000313" key="2">
    <source>
        <dbReference type="EMBL" id="ADX86131.1"/>
    </source>
</evidence>
<gene>
    <name evidence="2" type="ordered locus">SiRe_2074</name>
</gene>
<sequence length="39" mass="4439">MNEKRLSFSKWLGLALLFIGLPIAIAFILSFFHHLPLIA</sequence>
<reference evidence="2 3" key="1">
    <citation type="journal article" date="2011" name="J. Bacteriol.">
        <title>Genome analyses of icelandic strains of Sulfolobus islandicus, model organisms for genetic and virus-host interaction studies.</title>
        <authorList>
            <person name="Guo L."/>
            <person name="Brugger K."/>
            <person name="Liu C."/>
            <person name="Shah S.A."/>
            <person name="Zheng H."/>
            <person name="Zhu Y."/>
            <person name="Wang S."/>
            <person name="Lillestol R.K."/>
            <person name="Chen L."/>
            <person name="Frank J."/>
            <person name="Prangishvili D."/>
            <person name="Paulin L."/>
            <person name="She Q."/>
            <person name="Huang L."/>
            <person name="Garrett R.A."/>
        </authorList>
    </citation>
    <scope>NUCLEOTIDE SEQUENCE [LARGE SCALE GENOMIC DNA]</scope>
    <source>
        <strain evidence="2 3">REY15A</strain>
    </source>
</reference>
<dbReference type="AlphaFoldDB" id="F0NCI4"/>
<dbReference type="EMBL" id="CP002425">
    <property type="protein sequence ID" value="ADX86131.1"/>
    <property type="molecule type" value="Genomic_DNA"/>
</dbReference>
<dbReference type="eggNOG" id="arCOG07283">
    <property type="taxonomic scope" value="Archaea"/>
</dbReference>
<keyword evidence="1" id="KW-0472">Membrane</keyword>
<keyword evidence="1" id="KW-0812">Transmembrane</keyword>